<dbReference type="EMBL" id="AP009044">
    <property type="protein sequence ID" value="BAF54712.1"/>
    <property type="molecule type" value="Genomic_DNA"/>
</dbReference>
<sequence>MAGLVALVAFSSRIAIILITSSNGARRDRIKLNLRAISQIESDRHFIASLDWVRKAHDHQVIAAWCKLDALPCRDNKTTWLFLHDSINNLMDLKAGSINISSKASNVDLIIRIVHQRSENRRHITVFHRRTNNSILSRDHSIAYLSAAGGSGLRAGGGCITLISRRTRRHNQRTAQYSTCNKKLLHGE</sequence>
<protein>
    <submittedName>
        <fullName evidence="1">Uncharacterized protein</fullName>
    </submittedName>
</protein>
<proteinExistence type="predicted"/>
<evidence type="ECO:0000313" key="1">
    <source>
        <dbReference type="EMBL" id="BAF54712.1"/>
    </source>
</evidence>
<reference evidence="1" key="1">
    <citation type="journal article" date="2007" name="Microbiology">
        <title>Comparative analysis of the Corynebacterium glutamicum group and complete genome sequence of strain R.</title>
        <authorList>
            <person name="Yukawa H."/>
            <person name="Omumasaba C.A."/>
            <person name="Nonaka H."/>
            <person name="Kos P."/>
            <person name="Okai N."/>
            <person name="Suzuki N."/>
            <person name="Suda M."/>
            <person name="Tsuge Y."/>
            <person name="Watanabe J."/>
            <person name="Ikeda Y."/>
            <person name="Vertes A.A."/>
            <person name="Inui M."/>
        </authorList>
    </citation>
    <scope>NUCLEOTIDE SEQUENCE</scope>
    <source>
        <strain evidence="1">R</strain>
    </source>
</reference>
<organism evidence="1">
    <name type="scientific">Corynebacterium glutamicum (strain R)</name>
    <dbReference type="NCBI Taxonomy" id="340322"/>
    <lineage>
        <taxon>Bacteria</taxon>
        <taxon>Bacillati</taxon>
        <taxon>Actinomycetota</taxon>
        <taxon>Actinomycetes</taxon>
        <taxon>Mycobacteriales</taxon>
        <taxon>Corynebacteriaceae</taxon>
        <taxon>Corynebacterium</taxon>
    </lineage>
</organism>
<dbReference type="Proteomes" id="UP000006698">
    <property type="component" value="Chromosome"/>
</dbReference>
<accession>A0AB72VBL4</accession>
<name>A0AB72VBL4_CORGB</name>
<dbReference type="AlphaFoldDB" id="A0AB72VBL4"/>
<gene>
    <name evidence="1" type="ordered locus">cgR_1718</name>
</gene>
<dbReference type="KEGG" id="cgt:cgR_1718"/>